<dbReference type="PRINTS" id="PR00035">
    <property type="entry name" value="HTHGNTR"/>
</dbReference>
<dbReference type="InterPro" id="IPR000524">
    <property type="entry name" value="Tscrpt_reg_HTH_GntR"/>
</dbReference>
<dbReference type="OrthoDB" id="284307at2"/>
<dbReference type="GO" id="GO:0003700">
    <property type="term" value="F:DNA-binding transcription factor activity"/>
    <property type="evidence" value="ECO:0007669"/>
    <property type="project" value="InterPro"/>
</dbReference>
<name>A0A074JGU7_9RHOB</name>
<keyword evidence="6" id="KW-1185">Reference proteome</keyword>
<dbReference type="SMART" id="SM00345">
    <property type="entry name" value="HTH_GNTR"/>
    <property type="match status" value="1"/>
</dbReference>
<keyword evidence="1" id="KW-0805">Transcription regulation</keyword>
<dbReference type="Gene3D" id="1.10.10.10">
    <property type="entry name" value="Winged helix-like DNA-binding domain superfamily/Winged helix DNA-binding domain"/>
    <property type="match status" value="1"/>
</dbReference>
<sequence>MQRNKIGAQEVLLAVQNLLEGAAVVNNGGRLPPERELAQSLGVSRRQLRCALDSLEDQGVVFRHRGQGTFAAPPPLPDGGRHRFLASRISPDQILDVRLQIEPHIAQLAAKRITPEAAKQLETLMNNFCVAETTEALELADEIFHYRITELAGNPLYMEIYRLIRELRRRSDWRERRSEPNDPSLLKASAAQHKTIYEAISLGDGKAASAAVRDHLIFISNSITDKTEM</sequence>
<evidence type="ECO:0000256" key="2">
    <source>
        <dbReference type="ARBA" id="ARBA00023125"/>
    </source>
</evidence>
<dbReference type="Gene3D" id="1.20.120.530">
    <property type="entry name" value="GntR ligand-binding domain-like"/>
    <property type="match status" value="1"/>
</dbReference>
<dbReference type="GO" id="GO:0003677">
    <property type="term" value="F:DNA binding"/>
    <property type="evidence" value="ECO:0007669"/>
    <property type="project" value="UniProtKB-KW"/>
</dbReference>
<gene>
    <name evidence="5" type="ORF">DT23_18105</name>
</gene>
<keyword evidence="3" id="KW-0804">Transcription</keyword>
<dbReference type="STRING" id="1353528.DT23_18105"/>
<organism evidence="5 6">
    <name type="scientific">Thioclava indica</name>
    <dbReference type="NCBI Taxonomy" id="1353528"/>
    <lineage>
        <taxon>Bacteria</taxon>
        <taxon>Pseudomonadati</taxon>
        <taxon>Pseudomonadota</taxon>
        <taxon>Alphaproteobacteria</taxon>
        <taxon>Rhodobacterales</taxon>
        <taxon>Paracoccaceae</taxon>
        <taxon>Thioclava</taxon>
    </lineage>
</organism>
<dbReference type="PANTHER" id="PTHR43537">
    <property type="entry name" value="TRANSCRIPTIONAL REGULATOR, GNTR FAMILY"/>
    <property type="match status" value="1"/>
</dbReference>
<evidence type="ECO:0000256" key="1">
    <source>
        <dbReference type="ARBA" id="ARBA00023015"/>
    </source>
</evidence>
<keyword evidence="2" id="KW-0238">DNA-binding</keyword>
<dbReference type="InterPro" id="IPR036388">
    <property type="entry name" value="WH-like_DNA-bd_sf"/>
</dbReference>
<dbReference type="SUPFAM" id="SSF48008">
    <property type="entry name" value="GntR ligand-binding domain-like"/>
    <property type="match status" value="1"/>
</dbReference>
<comment type="caution">
    <text evidence="5">The sequence shown here is derived from an EMBL/GenBank/DDBJ whole genome shotgun (WGS) entry which is preliminary data.</text>
</comment>
<dbReference type="InterPro" id="IPR036390">
    <property type="entry name" value="WH_DNA-bd_sf"/>
</dbReference>
<proteinExistence type="predicted"/>
<accession>A0A074JGU7</accession>
<evidence type="ECO:0000313" key="6">
    <source>
        <dbReference type="Proteomes" id="UP000027471"/>
    </source>
</evidence>
<dbReference type="SUPFAM" id="SSF46785">
    <property type="entry name" value="Winged helix' DNA-binding domain"/>
    <property type="match status" value="1"/>
</dbReference>
<dbReference type="Pfam" id="PF07729">
    <property type="entry name" value="FCD"/>
    <property type="match status" value="1"/>
</dbReference>
<dbReference type="Proteomes" id="UP000027471">
    <property type="component" value="Unassembled WGS sequence"/>
</dbReference>
<evidence type="ECO:0000256" key="3">
    <source>
        <dbReference type="ARBA" id="ARBA00023163"/>
    </source>
</evidence>
<feature type="domain" description="HTH gntR-type" evidence="4">
    <location>
        <begin position="5"/>
        <end position="74"/>
    </location>
</feature>
<dbReference type="Pfam" id="PF00392">
    <property type="entry name" value="GntR"/>
    <property type="match status" value="1"/>
</dbReference>
<dbReference type="eggNOG" id="COG2186">
    <property type="taxonomic scope" value="Bacteria"/>
</dbReference>
<dbReference type="PROSITE" id="PS50949">
    <property type="entry name" value="HTH_GNTR"/>
    <property type="match status" value="1"/>
</dbReference>
<dbReference type="InterPro" id="IPR011711">
    <property type="entry name" value="GntR_C"/>
</dbReference>
<reference evidence="5 6" key="1">
    <citation type="journal article" date="2015" name="Antonie Van Leeuwenhoek">
        <title>Thioclava indica sp. nov., isolated from surface seawater of the Indian Ocean.</title>
        <authorList>
            <person name="Liu Y."/>
            <person name="Lai Q."/>
            <person name="Du J."/>
            <person name="Xu H."/>
            <person name="Jiang L."/>
            <person name="Shao Z."/>
        </authorList>
    </citation>
    <scope>NUCLEOTIDE SEQUENCE [LARGE SCALE GENOMIC DNA]</scope>
    <source>
        <strain evidence="5 6">DT23-4</strain>
    </source>
</reference>
<dbReference type="InterPro" id="IPR008920">
    <property type="entry name" value="TF_FadR/GntR_C"/>
</dbReference>
<dbReference type="EMBL" id="AUNB01000057">
    <property type="protein sequence ID" value="KEO54808.1"/>
    <property type="molecule type" value="Genomic_DNA"/>
</dbReference>
<dbReference type="RefSeq" id="WP_051697336.1">
    <property type="nucleotide sequence ID" value="NZ_AUNB01000057.1"/>
</dbReference>
<dbReference type="PANTHER" id="PTHR43537:SF5">
    <property type="entry name" value="UXU OPERON TRANSCRIPTIONAL REGULATOR"/>
    <property type="match status" value="1"/>
</dbReference>
<evidence type="ECO:0000313" key="5">
    <source>
        <dbReference type="EMBL" id="KEO54808.1"/>
    </source>
</evidence>
<dbReference type="AlphaFoldDB" id="A0A074JGU7"/>
<protein>
    <recommendedName>
        <fullName evidence="4">HTH gntR-type domain-containing protein</fullName>
    </recommendedName>
</protein>
<evidence type="ECO:0000259" key="4">
    <source>
        <dbReference type="PROSITE" id="PS50949"/>
    </source>
</evidence>
<dbReference type="SMART" id="SM00895">
    <property type="entry name" value="FCD"/>
    <property type="match status" value="1"/>
</dbReference>